<dbReference type="Proteomes" id="UP001589810">
    <property type="component" value="Unassembled WGS sequence"/>
</dbReference>
<keyword evidence="2" id="KW-1185">Reference proteome</keyword>
<protein>
    <submittedName>
        <fullName evidence="1">Uncharacterized protein</fullName>
    </submittedName>
</protein>
<gene>
    <name evidence="1" type="ORF">ACFFH7_45510</name>
</gene>
<comment type="caution">
    <text evidence="1">The sequence shown here is derived from an EMBL/GenBank/DDBJ whole genome shotgun (WGS) entry which is preliminary data.</text>
</comment>
<organism evidence="1 2">
    <name type="scientific">Kutzneria chonburiensis</name>
    <dbReference type="NCBI Taxonomy" id="1483604"/>
    <lineage>
        <taxon>Bacteria</taxon>
        <taxon>Bacillati</taxon>
        <taxon>Actinomycetota</taxon>
        <taxon>Actinomycetes</taxon>
        <taxon>Pseudonocardiales</taxon>
        <taxon>Pseudonocardiaceae</taxon>
        <taxon>Kutzneria</taxon>
    </lineage>
</organism>
<evidence type="ECO:0000313" key="2">
    <source>
        <dbReference type="Proteomes" id="UP001589810"/>
    </source>
</evidence>
<name>A0ABV6N8S3_9PSEU</name>
<reference evidence="1 2" key="1">
    <citation type="submission" date="2024-09" db="EMBL/GenBank/DDBJ databases">
        <authorList>
            <person name="Sun Q."/>
            <person name="Mori K."/>
        </authorList>
    </citation>
    <scope>NUCLEOTIDE SEQUENCE [LARGE SCALE GENOMIC DNA]</scope>
    <source>
        <strain evidence="1 2">TBRC 1432</strain>
    </source>
</reference>
<accession>A0ABV6N8S3</accession>
<dbReference type="RefSeq" id="WP_273940588.1">
    <property type="nucleotide sequence ID" value="NZ_CP097263.1"/>
</dbReference>
<proteinExistence type="predicted"/>
<sequence length="233" mass="24481">MCVEAGGPADAPVGGRPDGHAFLTARTTLGDVVGFSTGCFEPPEFTVAALACQAHGGNAVEIACGESPRLDALVHARDQLRLHGLRPSLHAIGSLDRLVHLDMPVVVPADLAFGTATRAVLLRNTCDPDLLDKALAAHPAASFCLDASLAHAMGGFTEVKAFASRHADRLAQVNIGGVDTDTEPVDLVRACFDAGGRAVPVIVERSGSVWSEDLSGEVERLRALARRFLTPYR</sequence>
<dbReference type="EMBL" id="JBHLUD010000020">
    <property type="protein sequence ID" value="MFC0548834.1"/>
    <property type="molecule type" value="Genomic_DNA"/>
</dbReference>
<evidence type="ECO:0000313" key="1">
    <source>
        <dbReference type="EMBL" id="MFC0548834.1"/>
    </source>
</evidence>